<dbReference type="EMBL" id="MCFL01000046">
    <property type="protein sequence ID" value="ORZ32465.1"/>
    <property type="molecule type" value="Genomic_DNA"/>
</dbReference>
<sequence length="186" mass="20876">MVAVKGRNRGSYIRGRSVHNQRIERLWRDVNLQVGMAWASVLRGLEREGYLNVDNRIHIAALHWVVLPALNRSLAHKVQAWNHHPLSSQSNRTPLDLFISDRVSAADEDLNFVDAALFGIEDADTAVEDSPNHVEVCLNVSAEEEALLNRVLMEHIGRDYLNDSSDPFAVNSIIRAVTVATAFIPY</sequence>
<feature type="domain" description="Integrase core" evidence="1">
    <location>
        <begin position="1"/>
        <end position="105"/>
    </location>
</feature>
<gene>
    <name evidence="3" type="ORF">BCR44DRAFT_1391853</name>
    <name evidence="4" type="ORF">BCR44DRAFT_1391893</name>
    <name evidence="2" type="ORF">BCR44DRAFT_1522550</name>
</gene>
<keyword evidence="5" id="KW-1185">Reference proteome</keyword>
<evidence type="ECO:0000313" key="2">
    <source>
        <dbReference type="EMBL" id="ORZ30062.1"/>
    </source>
</evidence>
<dbReference type="InterPro" id="IPR058913">
    <property type="entry name" value="Integrase_dom_put"/>
</dbReference>
<protein>
    <recommendedName>
        <fullName evidence="1">Integrase core domain-containing protein</fullName>
    </recommendedName>
</protein>
<dbReference type="PANTHER" id="PTHR46791">
    <property type="entry name" value="EXPRESSED PROTEIN"/>
    <property type="match status" value="1"/>
</dbReference>
<dbReference type="STRING" id="765915.A0A1Y2HCW6"/>
<dbReference type="AlphaFoldDB" id="A0A1Y2HCW6"/>
<organism evidence="3 5">
    <name type="scientific">Catenaria anguillulae PL171</name>
    <dbReference type="NCBI Taxonomy" id="765915"/>
    <lineage>
        <taxon>Eukaryota</taxon>
        <taxon>Fungi</taxon>
        <taxon>Fungi incertae sedis</taxon>
        <taxon>Blastocladiomycota</taxon>
        <taxon>Blastocladiomycetes</taxon>
        <taxon>Blastocladiales</taxon>
        <taxon>Catenariaceae</taxon>
        <taxon>Catenaria</taxon>
    </lineage>
</organism>
<dbReference type="Proteomes" id="UP000193411">
    <property type="component" value="Unassembled WGS sequence"/>
</dbReference>
<evidence type="ECO:0000259" key="1">
    <source>
        <dbReference type="Pfam" id="PF24764"/>
    </source>
</evidence>
<dbReference type="OrthoDB" id="3353107at2759"/>
<comment type="caution">
    <text evidence="3">The sequence shown here is derived from an EMBL/GenBank/DDBJ whole genome shotgun (WGS) entry which is preliminary data.</text>
</comment>
<reference evidence="3 5" key="1">
    <citation type="submission" date="2016-07" db="EMBL/GenBank/DDBJ databases">
        <title>Pervasive Adenine N6-methylation of Active Genes in Fungi.</title>
        <authorList>
            <consortium name="DOE Joint Genome Institute"/>
            <person name="Mondo S.J."/>
            <person name="Dannebaum R.O."/>
            <person name="Kuo R.C."/>
            <person name="Labutti K."/>
            <person name="Haridas S."/>
            <person name="Kuo A."/>
            <person name="Salamov A."/>
            <person name="Ahrendt S.R."/>
            <person name="Lipzen A."/>
            <person name="Sullivan W."/>
            <person name="Andreopoulos W.B."/>
            <person name="Clum A."/>
            <person name="Lindquist E."/>
            <person name="Daum C."/>
            <person name="Ramamoorthy G.K."/>
            <person name="Gryganskyi A."/>
            <person name="Culley D."/>
            <person name="Magnuson J.K."/>
            <person name="James T.Y."/>
            <person name="O'Malley M.A."/>
            <person name="Stajich J.E."/>
            <person name="Spatafora J.W."/>
            <person name="Visel A."/>
            <person name="Grigoriev I.V."/>
        </authorList>
    </citation>
    <scope>NUCLEOTIDE SEQUENCE [LARGE SCALE GENOMIC DNA]</scope>
    <source>
        <strain evidence="3 5">PL171</strain>
    </source>
</reference>
<name>A0A1Y2HCW6_9FUNG</name>
<evidence type="ECO:0000313" key="3">
    <source>
        <dbReference type="EMBL" id="ORZ32437.1"/>
    </source>
</evidence>
<accession>A0A1Y2HCW6</accession>
<evidence type="ECO:0000313" key="5">
    <source>
        <dbReference type="Proteomes" id="UP000193411"/>
    </source>
</evidence>
<proteinExistence type="predicted"/>
<evidence type="ECO:0000313" key="4">
    <source>
        <dbReference type="EMBL" id="ORZ32465.1"/>
    </source>
</evidence>
<dbReference type="PANTHER" id="PTHR46791:SF5">
    <property type="entry name" value="CLR5 DOMAIN-CONTAINING PROTEIN-RELATED"/>
    <property type="match status" value="1"/>
</dbReference>
<dbReference type="Pfam" id="PF24764">
    <property type="entry name" value="rva_4"/>
    <property type="match status" value="1"/>
</dbReference>
<dbReference type="EMBL" id="MCFL01000106">
    <property type="protein sequence ID" value="ORZ30062.1"/>
    <property type="molecule type" value="Genomic_DNA"/>
</dbReference>
<dbReference type="EMBL" id="MCFL01000046">
    <property type="protein sequence ID" value="ORZ32437.1"/>
    <property type="molecule type" value="Genomic_DNA"/>
</dbReference>